<dbReference type="VEuPathDB" id="FungiDB:PV07_00515"/>
<gene>
    <name evidence="1" type="ORF">PV07_00515</name>
</gene>
<dbReference type="RefSeq" id="XP_016253903.1">
    <property type="nucleotide sequence ID" value="XM_016386975.1"/>
</dbReference>
<dbReference type="OrthoDB" id="4156859at2759"/>
<accession>A0A0D2B7U9</accession>
<dbReference type="Gene3D" id="2.40.70.10">
    <property type="entry name" value="Acid Proteases"/>
    <property type="match status" value="1"/>
</dbReference>
<dbReference type="EMBL" id="KN847040">
    <property type="protein sequence ID" value="KIW33687.1"/>
    <property type="molecule type" value="Genomic_DNA"/>
</dbReference>
<organism evidence="1 2">
    <name type="scientific">Cladophialophora immunda</name>
    <dbReference type="NCBI Taxonomy" id="569365"/>
    <lineage>
        <taxon>Eukaryota</taxon>
        <taxon>Fungi</taxon>
        <taxon>Dikarya</taxon>
        <taxon>Ascomycota</taxon>
        <taxon>Pezizomycotina</taxon>
        <taxon>Eurotiomycetes</taxon>
        <taxon>Chaetothyriomycetidae</taxon>
        <taxon>Chaetothyriales</taxon>
        <taxon>Herpotrichiellaceae</taxon>
        <taxon>Cladophialophora</taxon>
    </lineage>
</organism>
<keyword evidence="2" id="KW-1185">Reference proteome</keyword>
<evidence type="ECO:0000313" key="1">
    <source>
        <dbReference type="EMBL" id="KIW33687.1"/>
    </source>
</evidence>
<evidence type="ECO:0000313" key="2">
    <source>
        <dbReference type="Proteomes" id="UP000054466"/>
    </source>
</evidence>
<proteinExistence type="predicted"/>
<dbReference type="InterPro" id="IPR021109">
    <property type="entry name" value="Peptidase_aspartic_dom_sf"/>
</dbReference>
<dbReference type="AlphaFoldDB" id="A0A0D2B7U9"/>
<dbReference type="Proteomes" id="UP000054466">
    <property type="component" value="Unassembled WGS sequence"/>
</dbReference>
<evidence type="ECO:0008006" key="3">
    <source>
        <dbReference type="Google" id="ProtNLM"/>
    </source>
</evidence>
<name>A0A0D2B7U9_9EURO</name>
<dbReference type="CDD" id="cd00303">
    <property type="entry name" value="retropepsin_like"/>
    <property type="match status" value="1"/>
</dbReference>
<sequence length="138" mass="15054">MAGNNPRVRRYRTLELIVRMPNGGEDPFFATMDTGADLSLMTLAAAKVLGYEPSDRNSGTVLTGMEGHKAISLGTVQIPFKLRCDSKERSSEFHVVHDLAGHKALLGVQLIMELDHLPRPPCQKCEDAVLSSASPRPV</sequence>
<reference evidence="1 2" key="1">
    <citation type="submission" date="2015-01" db="EMBL/GenBank/DDBJ databases">
        <title>The Genome Sequence of Cladophialophora immunda CBS83496.</title>
        <authorList>
            <consortium name="The Broad Institute Genomics Platform"/>
            <person name="Cuomo C."/>
            <person name="de Hoog S."/>
            <person name="Gorbushina A."/>
            <person name="Stielow B."/>
            <person name="Teixiera M."/>
            <person name="Abouelleil A."/>
            <person name="Chapman S.B."/>
            <person name="Priest M."/>
            <person name="Young S.K."/>
            <person name="Wortman J."/>
            <person name="Nusbaum C."/>
            <person name="Birren B."/>
        </authorList>
    </citation>
    <scope>NUCLEOTIDE SEQUENCE [LARGE SCALE GENOMIC DNA]</scope>
    <source>
        <strain evidence="1 2">CBS 83496</strain>
    </source>
</reference>
<dbReference type="HOGENOM" id="CLU_153998_0_0_1"/>
<dbReference type="GeneID" id="27339709"/>
<protein>
    <recommendedName>
        <fullName evidence="3">Peptidase A2 domain-containing protein</fullName>
    </recommendedName>
</protein>